<dbReference type="RefSeq" id="WP_167478564.1">
    <property type="nucleotide sequence ID" value="NZ_CP046172.1"/>
</dbReference>
<keyword evidence="3" id="KW-1185">Reference proteome</keyword>
<dbReference type="KEGG" id="nah:F5544_43480"/>
<reference evidence="2 3" key="1">
    <citation type="journal article" date="2019" name="ACS Chem. Biol.">
        <title>Identification and Mobilization of a Cryptic Antibiotic Biosynthesis Gene Locus from a Human-Pathogenic Nocardia Isolate.</title>
        <authorList>
            <person name="Herisse M."/>
            <person name="Ishida K."/>
            <person name="Porter J.L."/>
            <person name="Howden B."/>
            <person name="Hertweck C."/>
            <person name="Stinear T.P."/>
            <person name="Pidot S.J."/>
        </authorList>
    </citation>
    <scope>NUCLEOTIDE SEQUENCE [LARGE SCALE GENOMIC DNA]</scope>
    <source>
        <strain evidence="2 3">AUSMDU00012717</strain>
    </source>
</reference>
<gene>
    <name evidence="2" type="ORF">F5544_43480</name>
</gene>
<evidence type="ECO:0000313" key="3">
    <source>
        <dbReference type="Proteomes" id="UP000503540"/>
    </source>
</evidence>
<protein>
    <submittedName>
        <fullName evidence="2">Uncharacterized protein</fullName>
    </submittedName>
</protein>
<name>A0A6G9YTN2_9NOCA</name>
<dbReference type="AlphaFoldDB" id="A0A6G9YTN2"/>
<dbReference type="Proteomes" id="UP000503540">
    <property type="component" value="Chromosome"/>
</dbReference>
<sequence length="64" mass="7554">MSMMLYALQGANWQRSGGDDDKKPIPITKPYEAWEQPDQDDEETFELSEIRSELEKRRERLAHS</sequence>
<feature type="compositionally biased region" description="Acidic residues" evidence="1">
    <location>
        <begin position="35"/>
        <end position="46"/>
    </location>
</feature>
<accession>A0A6G9YTN2</accession>
<feature type="region of interest" description="Disordered" evidence="1">
    <location>
        <begin position="13"/>
        <end position="46"/>
    </location>
</feature>
<evidence type="ECO:0000256" key="1">
    <source>
        <dbReference type="SAM" id="MobiDB-lite"/>
    </source>
</evidence>
<organism evidence="2 3">
    <name type="scientific">Nocardia arthritidis</name>
    <dbReference type="NCBI Taxonomy" id="228602"/>
    <lineage>
        <taxon>Bacteria</taxon>
        <taxon>Bacillati</taxon>
        <taxon>Actinomycetota</taxon>
        <taxon>Actinomycetes</taxon>
        <taxon>Mycobacteriales</taxon>
        <taxon>Nocardiaceae</taxon>
        <taxon>Nocardia</taxon>
    </lineage>
</organism>
<evidence type="ECO:0000313" key="2">
    <source>
        <dbReference type="EMBL" id="QIS16500.1"/>
    </source>
</evidence>
<dbReference type="EMBL" id="CP046172">
    <property type="protein sequence ID" value="QIS16500.1"/>
    <property type="molecule type" value="Genomic_DNA"/>
</dbReference>
<proteinExistence type="predicted"/>